<dbReference type="GO" id="GO:0006891">
    <property type="term" value="P:intra-Golgi vesicle-mediated transport"/>
    <property type="evidence" value="ECO:0007669"/>
    <property type="project" value="InterPro"/>
</dbReference>
<sequence>MTVTIFSCVLDPLYRSVQVAATHLHSPLDVAVYTLNCLSAIHSLVILYPFTDSRLEMIKALMEGNEDVLMEGNEDVLVSEEASTILANTGLINLYQKASAHDKNQGPLSAIPGMDATSVNSTLVQFDAYLAQPDIYQLDQVSKISSARTRESVKQRTVDNVVAAYSTVIKKLEDPANAYENVAYKSVDQVR</sequence>
<dbReference type="GO" id="GO:0017119">
    <property type="term" value="C:Golgi transport complex"/>
    <property type="evidence" value="ECO:0007669"/>
    <property type="project" value="InterPro"/>
</dbReference>
<dbReference type="Proteomes" id="UP000270094">
    <property type="component" value="Unassembled WGS sequence"/>
</dbReference>
<feature type="domain" description="Conserved Oligomeric Golgi complex subunit 6 C-terminal" evidence="1">
    <location>
        <begin position="4"/>
        <end position="183"/>
    </location>
</feature>
<dbReference type="OrthoDB" id="272987at2759"/>
<dbReference type="InterPro" id="IPR048369">
    <property type="entry name" value="COG6_C"/>
</dbReference>
<organism evidence="2 3">
    <name type="scientific">Strongylus vulgaris</name>
    <name type="common">Blood worm</name>
    <dbReference type="NCBI Taxonomy" id="40348"/>
    <lineage>
        <taxon>Eukaryota</taxon>
        <taxon>Metazoa</taxon>
        <taxon>Ecdysozoa</taxon>
        <taxon>Nematoda</taxon>
        <taxon>Chromadorea</taxon>
        <taxon>Rhabditida</taxon>
        <taxon>Rhabditina</taxon>
        <taxon>Rhabditomorpha</taxon>
        <taxon>Strongyloidea</taxon>
        <taxon>Strongylidae</taxon>
        <taxon>Strongylus</taxon>
    </lineage>
</organism>
<dbReference type="InterPro" id="IPR010490">
    <property type="entry name" value="COG6"/>
</dbReference>
<dbReference type="PANTHER" id="PTHR21506">
    <property type="entry name" value="COMPONENT OF OLIGOMERIC GOLGI COMPLEX 6"/>
    <property type="match status" value="1"/>
</dbReference>
<accession>A0A3P7LUG6</accession>
<reference evidence="2 3" key="1">
    <citation type="submission" date="2018-11" db="EMBL/GenBank/DDBJ databases">
        <authorList>
            <consortium name="Pathogen Informatics"/>
        </authorList>
    </citation>
    <scope>NUCLEOTIDE SEQUENCE [LARGE SCALE GENOMIC DNA]</scope>
</reference>
<evidence type="ECO:0000313" key="3">
    <source>
        <dbReference type="Proteomes" id="UP000270094"/>
    </source>
</evidence>
<name>A0A3P7LUG6_STRVU</name>
<dbReference type="EMBL" id="UYYB01119225">
    <property type="protein sequence ID" value="VDM82758.1"/>
    <property type="molecule type" value="Genomic_DNA"/>
</dbReference>
<evidence type="ECO:0000313" key="2">
    <source>
        <dbReference type="EMBL" id="VDM82758.1"/>
    </source>
</evidence>
<dbReference type="PANTHER" id="PTHR21506:SF0">
    <property type="entry name" value="CONSERVED OLIGOMERIC GOLGI COMPLEX SUBUNIT 6"/>
    <property type="match status" value="1"/>
</dbReference>
<dbReference type="AlphaFoldDB" id="A0A3P7LUG6"/>
<protein>
    <recommendedName>
        <fullName evidence="1">Conserved Oligomeric Golgi complex subunit 6 C-terminal domain-containing protein</fullName>
    </recommendedName>
</protein>
<proteinExistence type="predicted"/>
<keyword evidence="3" id="KW-1185">Reference proteome</keyword>
<dbReference type="Pfam" id="PF20653">
    <property type="entry name" value="COG6_C"/>
    <property type="match status" value="1"/>
</dbReference>
<evidence type="ECO:0000259" key="1">
    <source>
        <dbReference type="Pfam" id="PF20653"/>
    </source>
</evidence>
<gene>
    <name evidence="2" type="ORF">SVUK_LOCUS17756</name>
</gene>